<accession>A0A922JY39</accession>
<reference evidence="1" key="1">
    <citation type="submission" date="2021-01" db="EMBL/GenBank/DDBJ databases">
        <authorList>
            <person name="Lovell J.T."/>
            <person name="Bentley N."/>
            <person name="Bhattarai G."/>
            <person name="Jenkins J.W."/>
            <person name="Sreedasyam A."/>
            <person name="Alarcon Y."/>
            <person name="Bock C."/>
            <person name="Boston L."/>
            <person name="Carlson J."/>
            <person name="Cervantes K."/>
            <person name="Clermont K."/>
            <person name="Krom N."/>
            <person name="Kubenka K."/>
            <person name="Mamidi S."/>
            <person name="Mattison C."/>
            <person name="Monteros M."/>
            <person name="Pisani C."/>
            <person name="Plott C."/>
            <person name="Rajasekar S."/>
            <person name="Rhein H.S."/>
            <person name="Rohla C."/>
            <person name="Song M."/>
            <person name="Hilaire R.S."/>
            <person name="Shu S."/>
            <person name="Wells L."/>
            <person name="Wang X."/>
            <person name="Webber J."/>
            <person name="Heerema R.J."/>
            <person name="Klein P."/>
            <person name="Conner P."/>
            <person name="Grauke L."/>
            <person name="Grimwood J."/>
            <person name="Schmutz J."/>
            <person name="Randall J.J."/>
        </authorList>
    </citation>
    <scope>NUCLEOTIDE SEQUENCE</scope>
    <source>
        <tissue evidence="1">Leaf</tissue>
    </source>
</reference>
<dbReference type="Proteomes" id="UP000811246">
    <property type="component" value="Chromosome 3"/>
</dbReference>
<evidence type="ECO:0000313" key="1">
    <source>
        <dbReference type="EMBL" id="KAG6721509.1"/>
    </source>
</evidence>
<gene>
    <name evidence="1" type="ORF">I3842_03G115100</name>
</gene>
<name>A0A922JY39_CARIL</name>
<organism evidence="1 2">
    <name type="scientific">Carya illinoinensis</name>
    <name type="common">Pecan</name>
    <dbReference type="NCBI Taxonomy" id="32201"/>
    <lineage>
        <taxon>Eukaryota</taxon>
        <taxon>Viridiplantae</taxon>
        <taxon>Streptophyta</taxon>
        <taxon>Embryophyta</taxon>
        <taxon>Tracheophyta</taxon>
        <taxon>Spermatophyta</taxon>
        <taxon>Magnoliopsida</taxon>
        <taxon>eudicotyledons</taxon>
        <taxon>Gunneridae</taxon>
        <taxon>Pentapetalae</taxon>
        <taxon>rosids</taxon>
        <taxon>fabids</taxon>
        <taxon>Fagales</taxon>
        <taxon>Juglandaceae</taxon>
        <taxon>Carya</taxon>
    </lineage>
</organism>
<dbReference type="EMBL" id="CM031827">
    <property type="protein sequence ID" value="KAG6721509.1"/>
    <property type="molecule type" value="Genomic_DNA"/>
</dbReference>
<protein>
    <submittedName>
        <fullName evidence="1">Uncharacterized protein</fullName>
    </submittedName>
</protein>
<sequence length="90" mass="10052">MQDTKSTYASTPIQCRILDPFRSSLNPMTVGGLICTQNWIRSSSTLIKLRTLMDKVEKFEKQLDMELVGEITDFVEGSNSMPIGPIPNAD</sequence>
<comment type="caution">
    <text evidence="1">The sequence shown here is derived from an EMBL/GenBank/DDBJ whole genome shotgun (WGS) entry which is preliminary data.</text>
</comment>
<dbReference type="AlphaFoldDB" id="A0A922JY39"/>
<evidence type="ECO:0000313" key="2">
    <source>
        <dbReference type="Proteomes" id="UP000811246"/>
    </source>
</evidence>
<proteinExistence type="predicted"/>